<gene>
    <name evidence="9" type="ORF">GGR16_000187</name>
</gene>
<dbReference type="SMART" id="SM01057">
    <property type="entry name" value="Carb_anhydrase"/>
    <property type="match status" value="1"/>
</dbReference>
<keyword evidence="4" id="KW-0862">Zinc</keyword>
<evidence type="ECO:0000256" key="5">
    <source>
        <dbReference type="ARBA" id="ARBA00023239"/>
    </source>
</evidence>
<dbReference type="InterPro" id="IPR001148">
    <property type="entry name" value="CA_dom"/>
</dbReference>
<evidence type="ECO:0000256" key="6">
    <source>
        <dbReference type="ARBA" id="ARBA00048348"/>
    </source>
</evidence>
<dbReference type="SUPFAM" id="SSF51069">
    <property type="entry name" value="Carbonic anhydrase"/>
    <property type="match status" value="1"/>
</dbReference>
<evidence type="ECO:0000256" key="2">
    <source>
        <dbReference type="ARBA" id="ARBA00012925"/>
    </source>
</evidence>
<feature type="chain" id="PRO_5032650122" description="carbonic anhydrase" evidence="7">
    <location>
        <begin position="25"/>
        <end position="248"/>
    </location>
</feature>
<dbReference type="GO" id="GO:0004089">
    <property type="term" value="F:carbonate dehydratase activity"/>
    <property type="evidence" value="ECO:0007669"/>
    <property type="project" value="UniProtKB-EC"/>
</dbReference>
<evidence type="ECO:0000259" key="8">
    <source>
        <dbReference type="PROSITE" id="PS51144"/>
    </source>
</evidence>
<dbReference type="PROSITE" id="PS51144">
    <property type="entry name" value="ALPHA_CA_2"/>
    <property type="match status" value="1"/>
</dbReference>
<reference evidence="9 10" key="1">
    <citation type="submission" date="2020-08" db="EMBL/GenBank/DDBJ databases">
        <title>Genomic Encyclopedia of Type Strains, Phase IV (KMG-IV): sequencing the most valuable type-strain genomes for metagenomic binning, comparative biology and taxonomic classification.</title>
        <authorList>
            <person name="Goeker M."/>
        </authorList>
    </citation>
    <scope>NUCLEOTIDE SEQUENCE [LARGE SCALE GENOMIC DNA]</scope>
    <source>
        <strain evidence="9 10">DSM 103737</strain>
    </source>
</reference>
<evidence type="ECO:0000256" key="3">
    <source>
        <dbReference type="ARBA" id="ARBA00022723"/>
    </source>
</evidence>
<keyword evidence="3" id="KW-0479">Metal-binding</keyword>
<evidence type="ECO:0000313" key="9">
    <source>
        <dbReference type="EMBL" id="MBB4015181.1"/>
    </source>
</evidence>
<keyword evidence="10" id="KW-1185">Reference proteome</keyword>
<proteinExistence type="inferred from homology"/>
<evidence type="ECO:0000313" key="10">
    <source>
        <dbReference type="Proteomes" id="UP000577362"/>
    </source>
</evidence>
<dbReference type="AlphaFoldDB" id="A0A840BNV5"/>
<name>A0A840BNV5_9HYPH</name>
<dbReference type="EC" id="4.2.1.1" evidence="2"/>
<evidence type="ECO:0000256" key="7">
    <source>
        <dbReference type="SAM" id="SignalP"/>
    </source>
</evidence>
<dbReference type="InterPro" id="IPR036398">
    <property type="entry name" value="CA_dom_sf"/>
</dbReference>
<dbReference type="InterPro" id="IPR023561">
    <property type="entry name" value="Carbonic_anhydrase_a-class"/>
</dbReference>
<evidence type="ECO:0000256" key="1">
    <source>
        <dbReference type="ARBA" id="ARBA00010718"/>
    </source>
</evidence>
<accession>A0A840BNV5</accession>
<dbReference type="Pfam" id="PF00194">
    <property type="entry name" value="Carb_anhydrase"/>
    <property type="match status" value="1"/>
</dbReference>
<comment type="similarity">
    <text evidence="1">Belongs to the alpha-carbonic anhydrase family.</text>
</comment>
<evidence type="ECO:0000256" key="4">
    <source>
        <dbReference type="ARBA" id="ARBA00022833"/>
    </source>
</evidence>
<organism evidence="9 10">
    <name type="scientific">Chelatococcus caeni</name>
    <dbReference type="NCBI Taxonomy" id="1348468"/>
    <lineage>
        <taxon>Bacteria</taxon>
        <taxon>Pseudomonadati</taxon>
        <taxon>Pseudomonadota</taxon>
        <taxon>Alphaproteobacteria</taxon>
        <taxon>Hyphomicrobiales</taxon>
        <taxon>Chelatococcaceae</taxon>
        <taxon>Chelatococcus</taxon>
    </lineage>
</organism>
<dbReference type="PANTHER" id="PTHR18952">
    <property type="entry name" value="CARBONIC ANHYDRASE"/>
    <property type="match status" value="1"/>
</dbReference>
<protein>
    <recommendedName>
        <fullName evidence="2">carbonic anhydrase</fullName>
        <ecNumber evidence="2">4.2.1.1</ecNumber>
    </recommendedName>
</protein>
<dbReference type="InterPro" id="IPR041891">
    <property type="entry name" value="Alpha_CA_prokaryot-like"/>
</dbReference>
<comment type="catalytic activity">
    <reaction evidence="6">
        <text>hydrogencarbonate + H(+) = CO2 + H2O</text>
        <dbReference type="Rhea" id="RHEA:10748"/>
        <dbReference type="ChEBI" id="CHEBI:15377"/>
        <dbReference type="ChEBI" id="CHEBI:15378"/>
        <dbReference type="ChEBI" id="CHEBI:16526"/>
        <dbReference type="ChEBI" id="CHEBI:17544"/>
        <dbReference type="EC" id="4.2.1.1"/>
    </reaction>
</comment>
<sequence>MDRRSFIKGFAGLALCPVCAGAAAAGEPHWGYEGGEGPEYWGKLSEEFRACAIGRGQSPIDLEHPRRADLPKLDPRYAAGFPRIANNGHTVQIDAAPGNRLVVGEDVYDLVQFHFHHPSEHRLRGRRFPLECHFVHRGTDGGLAVLGVLLARGRANGAFETILAHAPQQAGASSALTGLDVSGLLPDAGRYVRYSGSLTTPPCSEGVDWIVLTTPVEVAETQVARFAALYPNNARPVQPRHRRILRET</sequence>
<dbReference type="Proteomes" id="UP000577362">
    <property type="component" value="Unassembled WGS sequence"/>
</dbReference>
<dbReference type="RefSeq" id="WP_183315450.1">
    <property type="nucleotide sequence ID" value="NZ_JACIEN010000001.1"/>
</dbReference>
<keyword evidence="5 9" id="KW-0456">Lyase</keyword>
<feature type="domain" description="Alpha-carbonic anhydrase" evidence="8">
    <location>
        <begin position="28"/>
        <end position="248"/>
    </location>
</feature>
<dbReference type="EMBL" id="JACIEN010000001">
    <property type="protein sequence ID" value="MBB4015181.1"/>
    <property type="molecule type" value="Genomic_DNA"/>
</dbReference>
<keyword evidence="7" id="KW-0732">Signal</keyword>
<comment type="caution">
    <text evidence="9">The sequence shown here is derived from an EMBL/GenBank/DDBJ whole genome shotgun (WGS) entry which is preliminary data.</text>
</comment>
<dbReference type="PANTHER" id="PTHR18952:SF265">
    <property type="entry name" value="CARBONIC ANHYDRASE"/>
    <property type="match status" value="1"/>
</dbReference>
<feature type="signal peptide" evidence="7">
    <location>
        <begin position="1"/>
        <end position="24"/>
    </location>
</feature>
<dbReference type="CDD" id="cd03124">
    <property type="entry name" value="alpha_CA_prokaryotic_like"/>
    <property type="match status" value="1"/>
</dbReference>
<dbReference type="GO" id="GO:0008270">
    <property type="term" value="F:zinc ion binding"/>
    <property type="evidence" value="ECO:0007669"/>
    <property type="project" value="InterPro"/>
</dbReference>
<dbReference type="Gene3D" id="3.10.200.10">
    <property type="entry name" value="Alpha carbonic anhydrase"/>
    <property type="match status" value="1"/>
</dbReference>